<accession>A0AAV5WDR8</accession>
<dbReference type="Proteomes" id="UP001432322">
    <property type="component" value="Unassembled WGS sequence"/>
</dbReference>
<sequence length="229" mass="24932">DDDEVYGTPMDTVDEEGDEVEDGYLSPTATVDDGSDTDEVEVLSERAERGRTCKPAAKRPAAVAAASAIAADATAAEAEIGEDVAANEASNSKAVLAAKRSKKVAAKDDKTEGMKCFKCSYALKSVSAYINHLKNTHQVTLDEVGICFKCVDCGNISRSCFHEILKKCPNARFEVVCDDFERAANMCKDKKEKDKTGWMECVKCPHLTKTIGGYRTHLVRKHNTTPEEV</sequence>
<reference evidence="3" key="1">
    <citation type="submission" date="2023-10" db="EMBL/GenBank/DDBJ databases">
        <title>Genome assembly of Pristionchus species.</title>
        <authorList>
            <person name="Yoshida K."/>
            <person name="Sommer R.J."/>
        </authorList>
    </citation>
    <scope>NUCLEOTIDE SEQUENCE</scope>
    <source>
        <strain evidence="3">RS5133</strain>
    </source>
</reference>
<proteinExistence type="predicted"/>
<feature type="compositionally biased region" description="Acidic residues" evidence="1">
    <location>
        <begin position="12"/>
        <end position="22"/>
    </location>
</feature>
<evidence type="ECO:0000256" key="1">
    <source>
        <dbReference type="SAM" id="MobiDB-lite"/>
    </source>
</evidence>
<feature type="non-terminal residue" evidence="3">
    <location>
        <position position="229"/>
    </location>
</feature>
<name>A0AAV5WDR8_9BILA</name>
<evidence type="ECO:0000313" key="3">
    <source>
        <dbReference type="EMBL" id="GMT30056.1"/>
    </source>
</evidence>
<dbReference type="SMART" id="SM00355">
    <property type="entry name" value="ZnF_C2H2"/>
    <property type="match status" value="2"/>
</dbReference>
<dbReference type="PROSITE" id="PS00028">
    <property type="entry name" value="ZINC_FINGER_C2H2_1"/>
    <property type="match status" value="1"/>
</dbReference>
<evidence type="ECO:0000259" key="2">
    <source>
        <dbReference type="PROSITE" id="PS00028"/>
    </source>
</evidence>
<gene>
    <name evidence="3" type="ORF">PFISCL1PPCAC_21353</name>
</gene>
<feature type="domain" description="C2H2-type" evidence="2">
    <location>
        <begin position="116"/>
        <end position="137"/>
    </location>
</feature>
<evidence type="ECO:0000313" key="4">
    <source>
        <dbReference type="Proteomes" id="UP001432322"/>
    </source>
</evidence>
<organism evidence="3 4">
    <name type="scientific">Pristionchus fissidentatus</name>
    <dbReference type="NCBI Taxonomy" id="1538716"/>
    <lineage>
        <taxon>Eukaryota</taxon>
        <taxon>Metazoa</taxon>
        <taxon>Ecdysozoa</taxon>
        <taxon>Nematoda</taxon>
        <taxon>Chromadorea</taxon>
        <taxon>Rhabditida</taxon>
        <taxon>Rhabditina</taxon>
        <taxon>Diplogasteromorpha</taxon>
        <taxon>Diplogasteroidea</taxon>
        <taxon>Neodiplogasteridae</taxon>
        <taxon>Pristionchus</taxon>
    </lineage>
</organism>
<comment type="caution">
    <text evidence="3">The sequence shown here is derived from an EMBL/GenBank/DDBJ whole genome shotgun (WGS) entry which is preliminary data.</text>
</comment>
<feature type="region of interest" description="Disordered" evidence="1">
    <location>
        <begin position="1"/>
        <end position="39"/>
    </location>
</feature>
<dbReference type="InterPro" id="IPR013087">
    <property type="entry name" value="Znf_C2H2_type"/>
</dbReference>
<dbReference type="EMBL" id="BTSY01000005">
    <property type="protein sequence ID" value="GMT30056.1"/>
    <property type="molecule type" value="Genomic_DNA"/>
</dbReference>
<protein>
    <recommendedName>
        <fullName evidence="2">C2H2-type domain-containing protein</fullName>
    </recommendedName>
</protein>
<dbReference type="AlphaFoldDB" id="A0AAV5WDR8"/>
<keyword evidence="4" id="KW-1185">Reference proteome</keyword>
<feature type="non-terminal residue" evidence="3">
    <location>
        <position position="1"/>
    </location>
</feature>